<feature type="region of interest" description="Disordered" evidence="1">
    <location>
        <begin position="1"/>
        <end position="21"/>
    </location>
</feature>
<organism evidence="3 4">
    <name type="scientific">Nesterenkonia sandarakina</name>
    <dbReference type="NCBI Taxonomy" id="272918"/>
    <lineage>
        <taxon>Bacteria</taxon>
        <taxon>Bacillati</taxon>
        <taxon>Actinomycetota</taxon>
        <taxon>Actinomycetes</taxon>
        <taxon>Micrococcales</taxon>
        <taxon>Micrococcaceae</taxon>
        <taxon>Nesterenkonia</taxon>
    </lineage>
</organism>
<reference evidence="3 4" key="1">
    <citation type="submission" date="2020-07" db="EMBL/GenBank/DDBJ databases">
        <title>Sequencing the genomes of 1000 actinobacteria strains.</title>
        <authorList>
            <person name="Klenk H.-P."/>
        </authorList>
    </citation>
    <scope>NUCLEOTIDE SEQUENCE [LARGE SCALE GENOMIC DNA]</scope>
    <source>
        <strain evidence="3 4">DSM 15664</strain>
    </source>
</reference>
<keyword evidence="3" id="KW-0808">Transferase</keyword>
<evidence type="ECO:0000313" key="3">
    <source>
        <dbReference type="EMBL" id="NYJ18087.1"/>
    </source>
</evidence>
<feature type="compositionally biased region" description="Basic and acidic residues" evidence="1">
    <location>
        <begin position="12"/>
        <end position="21"/>
    </location>
</feature>
<dbReference type="GO" id="GO:0008757">
    <property type="term" value="F:S-adenosylmethionine-dependent methyltransferase activity"/>
    <property type="evidence" value="ECO:0007669"/>
    <property type="project" value="InterPro"/>
</dbReference>
<gene>
    <name evidence="3" type="ORF">HNR11_002621</name>
</gene>
<feature type="domain" description="Methyltransferase type 11" evidence="2">
    <location>
        <begin position="77"/>
        <end position="172"/>
    </location>
</feature>
<evidence type="ECO:0000259" key="2">
    <source>
        <dbReference type="Pfam" id="PF08241"/>
    </source>
</evidence>
<dbReference type="Gene3D" id="3.40.50.150">
    <property type="entry name" value="Vaccinia Virus protein VP39"/>
    <property type="match status" value="1"/>
</dbReference>
<keyword evidence="4" id="KW-1185">Reference proteome</keyword>
<protein>
    <submittedName>
        <fullName evidence="3">SAM-dependent methyltransferase</fullName>
    </submittedName>
</protein>
<comment type="caution">
    <text evidence="3">The sequence shown here is derived from an EMBL/GenBank/DDBJ whole genome shotgun (WGS) entry which is preliminary data.</text>
</comment>
<dbReference type="InterPro" id="IPR029063">
    <property type="entry name" value="SAM-dependent_MTases_sf"/>
</dbReference>
<dbReference type="RefSeq" id="WP_246310407.1">
    <property type="nucleotide sequence ID" value="NZ_BAAALK010000015.1"/>
</dbReference>
<sequence>MDPQEQPQIRTSFERGNESQRGSEEDFLEHLEATHAQARMVGWDFSRLDGDLIADAPWWDYEADCLHALQNACIGALDLGTGGGERLSRLLESLSEESVPLSRVIATEGWPANAPVARTRLATQNVAVLEYDSDTGAPLDLPSRSLDLVMARHESYDAAEVARVLAPGGKLLSQQVHGLDAPEIHEWFGGEYFTPDVTAEVHTQALRDAGLRIDQVDEWAGTMEFSNAAALVTYVGLVPWDAPDFDVRAHASRLRELSASAPIVVTQRRFRIYATRE</sequence>
<dbReference type="AlphaFoldDB" id="A0A7Z0EAI3"/>
<dbReference type="GO" id="GO:0032259">
    <property type="term" value="P:methylation"/>
    <property type="evidence" value="ECO:0007669"/>
    <property type="project" value="UniProtKB-KW"/>
</dbReference>
<evidence type="ECO:0000313" key="4">
    <source>
        <dbReference type="Proteomes" id="UP000560069"/>
    </source>
</evidence>
<dbReference type="SUPFAM" id="SSF53335">
    <property type="entry name" value="S-adenosyl-L-methionine-dependent methyltransferases"/>
    <property type="match status" value="1"/>
</dbReference>
<dbReference type="PANTHER" id="PTHR43460">
    <property type="entry name" value="METHYLTRANSFERASE"/>
    <property type="match status" value="1"/>
</dbReference>
<dbReference type="Pfam" id="PF08241">
    <property type="entry name" value="Methyltransf_11"/>
    <property type="match status" value="1"/>
</dbReference>
<name>A0A7Z0EAI3_9MICC</name>
<accession>A0A7Z0EAI3</accession>
<dbReference type="EMBL" id="JACCFQ010000001">
    <property type="protein sequence ID" value="NYJ18087.1"/>
    <property type="molecule type" value="Genomic_DNA"/>
</dbReference>
<dbReference type="InterPro" id="IPR052939">
    <property type="entry name" value="23S_rRNA_MeTrnsfrase_RlmA"/>
</dbReference>
<proteinExistence type="predicted"/>
<dbReference type="PANTHER" id="PTHR43460:SF1">
    <property type="entry name" value="METHYLTRANSFERASE TYPE 11 DOMAIN-CONTAINING PROTEIN"/>
    <property type="match status" value="1"/>
</dbReference>
<feature type="compositionally biased region" description="Polar residues" evidence="1">
    <location>
        <begin position="1"/>
        <end position="11"/>
    </location>
</feature>
<dbReference type="InterPro" id="IPR013216">
    <property type="entry name" value="Methyltransf_11"/>
</dbReference>
<dbReference type="Proteomes" id="UP000560069">
    <property type="component" value="Unassembled WGS sequence"/>
</dbReference>
<dbReference type="CDD" id="cd02440">
    <property type="entry name" value="AdoMet_MTases"/>
    <property type="match status" value="1"/>
</dbReference>
<evidence type="ECO:0000256" key="1">
    <source>
        <dbReference type="SAM" id="MobiDB-lite"/>
    </source>
</evidence>
<keyword evidence="3" id="KW-0489">Methyltransferase</keyword>